<dbReference type="Proteomes" id="UP000182510">
    <property type="component" value="Chromosome"/>
</dbReference>
<dbReference type="KEGG" id="grl:LPB144_10695"/>
<gene>
    <name evidence="4" type="ORF">LPB144_10695</name>
</gene>
<dbReference type="STRING" id="1913577.LPB144_10695"/>
<dbReference type="RefSeq" id="WP_072553533.1">
    <property type="nucleotide sequence ID" value="NZ_CP018153.1"/>
</dbReference>
<accession>A0A1L3J6R6</accession>
<keyword evidence="3" id="KW-0812">Transmembrane</keyword>
<dbReference type="AlphaFoldDB" id="A0A1L3J6R6"/>
<feature type="transmembrane region" description="Helical" evidence="3">
    <location>
        <begin position="47"/>
        <end position="67"/>
    </location>
</feature>
<evidence type="ECO:0008006" key="6">
    <source>
        <dbReference type="Google" id="ProtNLM"/>
    </source>
</evidence>
<feature type="compositionally biased region" description="Polar residues" evidence="2">
    <location>
        <begin position="143"/>
        <end position="164"/>
    </location>
</feature>
<feature type="coiled-coil region" evidence="1">
    <location>
        <begin position="198"/>
        <end position="233"/>
    </location>
</feature>
<name>A0A1L3J6R6_9FLAO</name>
<organism evidence="4 5">
    <name type="scientific">Christiangramia salexigens</name>
    <dbReference type="NCBI Taxonomy" id="1913577"/>
    <lineage>
        <taxon>Bacteria</taxon>
        <taxon>Pseudomonadati</taxon>
        <taxon>Bacteroidota</taxon>
        <taxon>Flavobacteriia</taxon>
        <taxon>Flavobacteriales</taxon>
        <taxon>Flavobacteriaceae</taxon>
        <taxon>Christiangramia</taxon>
    </lineage>
</organism>
<evidence type="ECO:0000313" key="4">
    <source>
        <dbReference type="EMBL" id="APG60845.1"/>
    </source>
</evidence>
<evidence type="ECO:0000313" key="5">
    <source>
        <dbReference type="Proteomes" id="UP000182510"/>
    </source>
</evidence>
<feature type="region of interest" description="Disordered" evidence="2">
    <location>
        <begin position="77"/>
        <end position="177"/>
    </location>
</feature>
<dbReference type="EMBL" id="CP018153">
    <property type="protein sequence ID" value="APG60845.1"/>
    <property type="molecule type" value="Genomic_DNA"/>
</dbReference>
<sequence>MKEKKNIDRIFQEGFKDFEENPSDKIWDNIEAELDKRDGKKPFFIPLWFKIGGAAAVLALILASLIFTNTQDPFSGEPEVVFENPESESNIISRTSSEPSDSTNIDPGSNNSITSKITNIPDHQPSTNSNPSKSSASDPSGNRVSRSSNFSKGTNKTSSENNAVSYAKKKNSKTKAGEEARIVTEAVEIIKQKLSAIAQSEISNNESLENSLNAEENNALVELEKNKQATEDLEEKDAKEKFKKLRFSTFAAPVVYQNIGSGNEISSQFDSNSSSSEVTISYGVKLAYALSDKIKIRTGVSKINMSYDITGISYTPAAIVSSLENIRPTEDNLDIRSDAGPGPLPTSLPSDNSLSTNVFTPGKINQQFGFIEVPLEIEFSLIDSRFGLNLIGGGSSLFLNTNSVDLISGNNSTNLGEASNINDTSFSTNIGFGMDYKLNDKFSINVEPIFKYQLNTFNNVNNVRPVNFGVYSGLSIKF</sequence>
<feature type="region of interest" description="Disordered" evidence="2">
    <location>
        <begin position="332"/>
        <end position="352"/>
    </location>
</feature>
<reference evidence="4 5" key="1">
    <citation type="submission" date="2016-11" db="EMBL/GenBank/DDBJ databases">
        <title>Gramella sp. LPB0144 isolated from marine environment.</title>
        <authorList>
            <person name="Kim E."/>
            <person name="Yi H."/>
        </authorList>
    </citation>
    <scope>NUCLEOTIDE SEQUENCE [LARGE SCALE GENOMIC DNA]</scope>
    <source>
        <strain evidence="4 5">LPB0144</strain>
    </source>
</reference>
<proteinExistence type="predicted"/>
<evidence type="ECO:0000256" key="3">
    <source>
        <dbReference type="SAM" id="Phobius"/>
    </source>
</evidence>
<dbReference type="SUPFAM" id="SSF56925">
    <property type="entry name" value="OMPA-like"/>
    <property type="match status" value="1"/>
</dbReference>
<evidence type="ECO:0000256" key="2">
    <source>
        <dbReference type="SAM" id="MobiDB-lite"/>
    </source>
</evidence>
<evidence type="ECO:0000256" key="1">
    <source>
        <dbReference type="SAM" id="Coils"/>
    </source>
</evidence>
<keyword evidence="5" id="KW-1185">Reference proteome</keyword>
<feature type="compositionally biased region" description="Polar residues" evidence="2">
    <location>
        <begin position="87"/>
        <end position="118"/>
    </location>
</feature>
<feature type="compositionally biased region" description="Low complexity" evidence="2">
    <location>
        <begin position="125"/>
        <end position="142"/>
    </location>
</feature>
<keyword evidence="3" id="KW-1133">Transmembrane helix</keyword>
<dbReference type="OrthoDB" id="1113942at2"/>
<dbReference type="InterPro" id="IPR011250">
    <property type="entry name" value="OMP/PagP_B-barrel"/>
</dbReference>
<protein>
    <recommendedName>
        <fullName evidence="6">Outer membrane protein beta-barrel domain-containing protein</fullName>
    </recommendedName>
</protein>
<keyword evidence="1" id="KW-0175">Coiled coil</keyword>
<keyword evidence="3" id="KW-0472">Membrane</keyword>